<dbReference type="STRING" id="481446.NIT7645_02641"/>
<proteinExistence type="predicted"/>
<evidence type="ECO:0000313" key="4">
    <source>
        <dbReference type="Proteomes" id="UP000043764"/>
    </source>
</evidence>
<feature type="domain" description="YjiS-like" evidence="2">
    <location>
        <begin position="28"/>
        <end position="63"/>
    </location>
</feature>
<dbReference type="AlphaFoldDB" id="A0A0H5CZX4"/>
<keyword evidence="1" id="KW-0472">Membrane</keyword>
<dbReference type="Pfam" id="PF06568">
    <property type="entry name" value="YjiS-like"/>
    <property type="match status" value="1"/>
</dbReference>
<sequence>MAAFDTTRTTYGSGNLFGRVAAVFGAVVSTVVDWNDARMTRNALNKLTDRELADIGMTRSDIDVVAEGRSAY</sequence>
<dbReference type="RefSeq" id="WP_008560004.1">
    <property type="nucleotide sequence ID" value="NZ_BSKQ01000001.1"/>
</dbReference>
<dbReference type="OrthoDB" id="8116725at2"/>
<dbReference type="Proteomes" id="UP000043764">
    <property type="component" value="Unassembled WGS sequence"/>
</dbReference>
<accession>A0A0H5CZX4</accession>
<evidence type="ECO:0000259" key="2">
    <source>
        <dbReference type="Pfam" id="PF06568"/>
    </source>
</evidence>
<protein>
    <recommendedName>
        <fullName evidence="2">YjiS-like domain-containing protein</fullName>
    </recommendedName>
</protein>
<evidence type="ECO:0000256" key="1">
    <source>
        <dbReference type="SAM" id="Phobius"/>
    </source>
</evidence>
<feature type="transmembrane region" description="Helical" evidence="1">
    <location>
        <begin position="16"/>
        <end position="34"/>
    </location>
</feature>
<keyword evidence="4" id="KW-1185">Reference proteome</keyword>
<name>A0A0H5CZX4_9RHOB</name>
<dbReference type="InterPro" id="IPR009506">
    <property type="entry name" value="YjiS-like"/>
</dbReference>
<dbReference type="EMBL" id="CVRL01000013">
    <property type="protein sequence ID" value="CRL10446.1"/>
    <property type="molecule type" value="Genomic_DNA"/>
</dbReference>
<organism evidence="3 4">
    <name type="scientific">Phaeobacter italicus</name>
    <dbReference type="NCBI Taxonomy" id="481446"/>
    <lineage>
        <taxon>Bacteria</taxon>
        <taxon>Pseudomonadati</taxon>
        <taxon>Pseudomonadota</taxon>
        <taxon>Alphaproteobacteria</taxon>
        <taxon>Rhodobacterales</taxon>
        <taxon>Roseobacteraceae</taxon>
        <taxon>Phaeobacter</taxon>
    </lineage>
</organism>
<dbReference type="GeneID" id="78397305"/>
<keyword evidence="1" id="KW-1133">Transmembrane helix</keyword>
<evidence type="ECO:0000313" key="3">
    <source>
        <dbReference type="EMBL" id="CRL10446.1"/>
    </source>
</evidence>
<keyword evidence="1" id="KW-0812">Transmembrane</keyword>
<gene>
    <name evidence="3" type="ORF">NIT7321_01291</name>
</gene>
<reference evidence="3 4" key="1">
    <citation type="submission" date="2015-05" db="EMBL/GenBank/DDBJ databases">
        <authorList>
            <person name="Rodrigo-Torres Lidia"/>
            <person name="Arahal R.David."/>
        </authorList>
    </citation>
    <scope>NUCLEOTIDE SEQUENCE [LARGE SCALE GENOMIC DNA]</scope>
    <source>
        <strain evidence="3 4">CECT 7321</strain>
    </source>
</reference>